<dbReference type="KEGG" id="hpel:HZS54_04200"/>
<gene>
    <name evidence="1" type="ORF">HZS54_04200</name>
</gene>
<dbReference type="RefSeq" id="WP_179920706.1">
    <property type="nucleotide sequence ID" value="NZ_CP058909.1"/>
</dbReference>
<sequence length="226" mass="24682">MIERVQIEFGFDSPIGSSELRSMLTELRQRTDDATGGELDTVLYIGAESEYLPEQISPSRAVDYVLEHSQGAIQFQYDGFHYLVQVNPSRPLDTVAERDSTDRVVVSVDGVYFTSDDAVDATKIADVVRLVEAHTTPDTIVGFGVDTRPGDPTPSVEWSGTDTGKSVPVHWLTFVPAGVTGVTVPSEIHDRRVLEGGALYFLADSPTSFEDIERLQRSMAATSPEG</sequence>
<evidence type="ECO:0000313" key="2">
    <source>
        <dbReference type="Proteomes" id="UP000509346"/>
    </source>
</evidence>
<dbReference type="Proteomes" id="UP000509346">
    <property type="component" value="Chromosome"/>
</dbReference>
<keyword evidence="2" id="KW-1185">Reference proteome</keyword>
<proteinExistence type="predicted"/>
<name>A0A7D5T3P2_9EURY</name>
<accession>A0A7D5T3P2</accession>
<dbReference type="GeneID" id="56081763"/>
<evidence type="ECO:0000313" key="1">
    <source>
        <dbReference type="EMBL" id="QLH80888.1"/>
    </source>
</evidence>
<dbReference type="EMBL" id="CP058909">
    <property type="protein sequence ID" value="QLH80888.1"/>
    <property type="molecule type" value="Genomic_DNA"/>
</dbReference>
<reference evidence="1 2" key="1">
    <citation type="submission" date="2020-07" db="EMBL/GenBank/DDBJ databases">
        <title>Halosimplex litoreum sp. nov. and Halosimplex rubrum sp. nov., isolated from different salt environments.</title>
        <authorList>
            <person name="Cui H."/>
        </authorList>
    </citation>
    <scope>NUCLEOTIDE SEQUENCE [LARGE SCALE GENOMIC DNA]</scope>
    <source>
        <strain evidence="1 2">R2</strain>
    </source>
</reference>
<dbReference type="AlphaFoldDB" id="A0A7D5T3P2"/>
<organism evidence="1 2">
    <name type="scientific">Halosimplex pelagicum</name>
    <dbReference type="NCBI Taxonomy" id="869886"/>
    <lineage>
        <taxon>Archaea</taxon>
        <taxon>Methanobacteriati</taxon>
        <taxon>Methanobacteriota</taxon>
        <taxon>Stenosarchaea group</taxon>
        <taxon>Halobacteria</taxon>
        <taxon>Halobacteriales</taxon>
        <taxon>Haloarculaceae</taxon>
        <taxon>Halosimplex</taxon>
    </lineage>
</organism>
<protein>
    <submittedName>
        <fullName evidence="1">Uncharacterized protein</fullName>
    </submittedName>
</protein>